<feature type="non-terminal residue" evidence="6">
    <location>
        <position position="1"/>
    </location>
</feature>
<keyword evidence="3" id="KW-0460">Magnesium</keyword>
<reference evidence="6 7" key="1">
    <citation type="journal article" date="2024" name="BMC Biol.">
        <title>Comparative genomics of Ascetosporea gives new insight into the evolutionary basis for animal parasitism in Rhizaria.</title>
        <authorList>
            <person name="Hiltunen Thoren M."/>
            <person name="Onut-Brannstrom I."/>
            <person name="Alfjorden A."/>
            <person name="Peckova H."/>
            <person name="Swords F."/>
            <person name="Hooper C."/>
            <person name="Holzer A.S."/>
            <person name="Bass D."/>
            <person name="Burki F."/>
        </authorList>
    </citation>
    <scope>NUCLEOTIDE SEQUENCE [LARGE SCALE GENOMIC DNA]</scope>
    <source>
        <strain evidence="6">20-A016</strain>
    </source>
</reference>
<dbReference type="EMBL" id="JBDODL010003173">
    <property type="protein sequence ID" value="MES1922598.1"/>
    <property type="molecule type" value="Genomic_DNA"/>
</dbReference>
<feature type="domain" description="P-type ATPase C-terminal" evidence="5">
    <location>
        <begin position="4"/>
        <end position="144"/>
    </location>
</feature>
<feature type="transmembrane region" description="Helical" evidence="4">
    <location>
        <begin position="39"/>
        <end position="55"/>
    </location>
</feature>
<dbReference type="PANTHER" id="PTHR24092">
    <property type="entry name" value="PROBABLE PHOSPHOLIPID-TRANSPORTING ATPASE"/>
    <property type="match status" value="1"/>
</dbReference>
<evidence type="ECO:0000256" key="1">
    <source>
        <dbReference type="ARBA" id="ARBA00004141"/>
    </source>
</evidence>
<dbReference type="InterPro" id="IPR032630">
    <property type="entry name" value="P_typ_ATPase_c"/>
</dbReference>
<keyword evidence="2" id="KW-0479">Metal-binding</keyword>
<name>A0ABV2AT72_9EUKA</name>
<sequence length="157" mass="18073">QASRAADFSISKFKNLKHLILHHGSQNYPRIATLINFNFYKNIAITVIIFAYFVYSGYSNNIIIPQDSLSFHNLFYTNVPMFAVSISNSSFSRKIIFKWPHLYKRGSENRMLNYTTLFVYLFLAIENGMVVYLLNLYIFDASFIGSNGMGLPSCYVS</sequence>
<feature type="transmembrane region" description="Helical" evidence="4">
    <location>
        <begin position="75"/>
        <end position="96"/>
    </location>
</feature>
<gene>
    <name evidence="6" type="primary">DRS2</name>
    <name evidence="6" type="ORF">MHBO_004114</name>
</gene>
<keyword evidence="7" id="KW-1185">Reference proteome</keyword>
<dbReference type="Proteomes" id="UP001439008">
    <property type="component" value="Unassembled WGS sequence"/>
</dbReference>
<comment type="subcellular location">
    <subcellularLocation>
        <location evidence="1">Membrane</location>
        <topology evidence="1">Multi-pass membrane protein</topology>
    </subcellularLocation>
</comment>
<proteinExistence type="predicted"/>
<keyword evidence="4" id="KW-0812">Transmembrane</keyword>
<organism evidence="6 7">
    <name type="scientific">Bonamia ostreae</name>
    <dbReference type="NCBI Taxonomy" id="126728"/>
    <lineage>
        <taxon>Eukaryota</taxon>
        <taxon>Sar</taxon>
        <taxon>Rhizaria</taxon>
        <taxon>Endomyxa</taxon>
        <taxon>Ascetosporea</taxon>
        <taxon>Haplosporida</taxon>
        <taxon>Bonamia</taxon>
    </lineage>
</organism>
<keyword evidence="4" id="KW-0472">Membrane</keyword>
<evidence type="ECO:0000256" key="3">
    <source>
        <dbReference type="ARBA" id="ARBA00022842"/>
    </source>
</evidence>
<dbReference type="SUPFAM" id="SSF81665">
    <property type="entry name" value="Calcium ATPase, transmembrane domain M"/>
    <property type="match status" value="1"/>
</dbReference>
<feature type="non-terminal residue" evidence="6">
    <location>
        <position position="157"/>
    </location>
</feature>
<keyword evidence="4" id="KW-1133">Transmembrane helix</keyword>
<evidence type="ECO:0000313" key="7">
    <source>
        <dbReference type="Proteomes" id="UP001439008"/>
    </source>
</evidence>
<evidence type="ECO:0000256" key="4">
    <source>
        <dbReference type="SAM" id="Phobius"/>
    </source>
</evidence>
<protein>
    <submittedName>
        <fullName evidence="6">Aminophospholipid translocase</fullName>
    </submittedName>
</protein>
<feature type="transmembrane region" description="Helical" evidence="4">
    <location>
        <begin position="117"/>
        <end position="139"/>
    </location>
</feature>
<comment type="caution">
    <text evidence="6">The sequence shown here is derived from an EMBL/GenBank/DDBJ whole genome shotgun (WGS) entry which is preliminary data.</text>
</comment>
<evidence type="ECO:0000313" key="6">
    <source>
        <dbReference type="EMBL" id="MES1922598.1"/>
    </source>
</evidence>
<dbReference type="Pfam" id="PF16212">
    <property type="entry name" value="PhoLip_ATPase_C"/>
    <property type="match status" value="1"/>
</dbReference>
<accession>A0ABV2AT72</accession>
<evidence type="ECO:0000259" key="5">
    <source>
        <dbReference type="Pfam" id="PF16212"/>
    </source>
</evidence>
<dbReference type="InterPro" id="IPR023298">
    <property type="entry name" value="ATPase_P-typ_TM_dom_sf"/>
</dbReference>
<evidence type="ECO:0000256" key="2">
    <source>
        <dbReference type="ARBA" id="ARBA00022723"/>
    </source>
</evidence>